<feature type="coiled-coil region" evidence="10">
    <location>
        <begin position="109"/>
        <end position="136"/>
    </location>
</feature>
<evidence type="ECO:0000256" key="8">
    <source>
        <dbReference type="ARBA" id="ARBA00022927"/>
    </source>
</evidence>
<dbReference type="Pfam" id="PF02108">
    <property type="entry name" value="FliH"/>
    <property type="match status" value="1"/>
</dbReference>
<feature type="domain" description="Flagellar assembly protein FliH/Type III secretion system HrpE" evidence="12">
    <location>
        <begin position="126"/>
        <end position="251"/>
    </location>
</feature>
<evidence type="ECO:0000256" key="5">
    <source>
        <dbReference type="ARBA" id="ARBA00022448"/>
    </source>
</evidence>
<evidence type="ECO:0000259" key="12">
    <source>
        <dbReference type="Pfam" id="PF02108"/>
    </source>
</evidence>
<dbReference type="PRINTS" id="PR01003">
    <property type="entry name" value="FLGFLIH"/>
</dbReference>
<dbReference type="GO" id="GO:0003774">
    <property type="term" value="F:cytoskeletal motor activity"/>
    <property type="evidence" value="ECO:0007669"/>
    <property type="project" value="InterPro"/>
</dbReference>
<evidence type="ECO:0000313" key="14">
    <source>
        <dbReference type="Proteomes" id="UP000245790"/>
    </source>
</evidence>
<keyword evidence="13" id="KW-0966">Cell projection</keyword>
<dbReference type="PANTHER" id="PTHR34982:SF1">
    <property type="entry name" value="FLAGELLAR ASSEMBLY PROTEIN FLIH"/>
    <property type="match status" value="1"/>
</dbReference>
<keyword evidence="5" id="KW-0813">Transport</keyword>
<comment type="similarity">
    <text evidence="3">Belongs to the FliH family.</text>
</comment>
<gene>
    <name evidence="13" type="ORF">C8D97_10867</name>
</gene>
<dbReference type="AlphaFoldDB" id="A0A316FJS3"/>
<dbReference type="RefSeq" id="WP_109763959.1">
    <property type="nucleotide sequence ID" value="NZ_QGGU01000008.1"/>
</dbReference>
<keyword evidence="10" id="KW-0175">Coiled coil</keyword>
<dbReference type="GO" id="GO:0015031">
    <property type="term" value="P:protein transport"/>
    <property type="evidence" value="ECO:0007669"/>
    <property type="project" value="UniProtKB-KW"/>
</dbReference>
<keyword evidence="8" id="KW-0653">Protein transport</keyword>
<organism evidence="13 14">
    <name type="scientific">Pleionea mediterranea</name>
    <dbReference type="NCBI Taxonomy" id="523701"/>
    <lineage>
        <taxon>Bacteria</taxon>
        <taxon>Pseudomonadati</taxon>
        <taxon>Pseudomonadota</taxon>
        <taxon>Gammaproteobacteria</taxon>
        <taxon>Oceanospirillales</taxon>
        <taxon>Pleioneaceae</taxon>
        <taxon>Pleionea</taxon>
    </lineage>
</organism>
<protein>
    <recommendedName>
        <fullName evidence="4">Flagellar assembly protein FliH</fullName>
    </recommendedName>
</protein>
<evidence type="ECO:0000256" key="1">
    <source>
        <dbReference type="ARBA" id="ARBA00003041"/>
    </source>
</evidence>
<dbReference type="InterPro" id="IPR051472">
    <property type="entry name" value="T3SS_Stator/FliH"/>
</dbReference>
<comment type="function">
    <text evidence="1">Needed for flagellar regrowth and assembly.</text>
</comment>
<keyword evidence="13" id="KW-0282">Flagellum</keyword>
<evidence type="ECO:0000256" key="2">
    <source>
        <dbReference type="ARBA" id="ARBA00004496"/>
    </source>
</evidence>
<comment type="caution">
    <text evidence="13">The sequence shown here is derived from an EMBL/GenBank/DDBJ whole genome shotgun (WGS) entry which is preliminary data.</text>
</comment>
<name>A0A316FJS3_9GAMM</name>
<accession>A0A316FJS3</accession>
<reference evidence="13 14" key="1">
    <citation type="submission" date="2018-05" db="EMBL/GenBank/DDBJ databases">
        <title>Genomic Encyclopedia of Type Strains, Phase IV (KMG-IV): sequencing the most valuable type-strain genomes for metagenomic binning, comparative biology and taxonomic classification.</title>
        <authorList>
            <person name="Goeker M."/>
        </authorList>
    </citation>
    <scope>NUCLEOTIDE SEQUENCE [LARGE SCALE GENOMIC DNA]</scope>
    <source>
        <strain evidence="13 14">DSM 25350</strain>
    </source>
</reference>
<comment type="subcellular location">
    <subcellularLocation>
        <location evidence="2">Cytoplasm</location>
    </subcellularLocation>
</comment>
<sequence length="269" mass="29957">MTNTDNPQSSEKPGQDNRSKSSDKSKQTETAQDESADQEQDTSKSMAVEELEVMSEQEGALSSKRWELPSFDSGQSPGTRSQQNKGVPKPPTAQEIAAIRQAAFDEGKQDGYEAGLQQAQAELTKMKQEFDALMHQMEKPFEREQEKITEELAELASMVTRQIIRREVKQNPDQIIAVIREAIKLLPSSGRQVTVKMHPEDANLIRKIFSVDGERQSGWTITDDPSISRGGCSVSTDVSNIDATIEKRIADIFTHVFGDQRVAKDDTQT</sequence>
<feature type="compositionally biased region" description="Acidic residues" evidence="11">
    <location>
        <begin position="31"/>
        <end position="40"/>
    </location>
</feature>
<keyword evidence="9" id="KW-1006">Bacterial flagellum protein export</keyword>
<proteinExistence type="inferred from homology"/>
<evidence type="ECO:0000256" key="3">
    <source>
        <dbReference type="ARBA" id="ARBA00006602"/>
    </source>
</evidence>
<feature type="region of interest" description="Disordered" evidence="11">
    <location>
        <begin position="1"/>
        <end position="93"/>
    </location>
</feature>
<keyword evidence="7" id="KW-1005">Bacterial flagellum biogenesis</keyword>
<evidence type="ECO:0000313" key="13">
    <source>
        <dbReference type="EMBL" id="PWK49158.1"/>
    </source>
</evidence>
<keyword evidence="13" id="KW-0969">Cilium</keyword>
<evidence type="ECO:0000256" key="11">
    <source>
        <dbReference type="SAM" id="MobiDB-lite"/>
    </source>
</evidence>
<dbReference type="GO" id="GO:0044781">
    <property type="term" value="P:bacterial-type flagellum organization"/>
    <property type="evidence" value="ECO:0007669"/>
    <property type="project" value="UniProtKB-KW"/>
</dbReference>
<dbReference type="PANTHER" id="PTHR34982">
    <property type="entry name" value="YOP PROTEINS TRANSLOCATION PROTEIN L"/>
    <property type="match status" value="1"/>
</dbReference>
<dbReference type="InterPro" id="IPR000563">
    <property type="entry name" value="Flag_FliH"/>
</dbReference>
<dbReference type="GO" id="GO:0005829">
    <property type="term" value="C:cytosol"/>
    <property type="evidence" value="ECO:0007669"/>
    <property type="project" value="TreeGrafter"/>
</dbReference>
<dbReference type="EMBL" id="QGGU01000008">
    <property type="protein sequence ID" value="PWK49158.1"/>
    <property type="molecule type" value="Genomic_DNA"/>
</dbReference>
<keyword evidence="6" id="KW-0963">Cytoplasm</keyword>
<feature type="compositionally biased region" description="Polar residues" evidence="11">
    <location>
        <begin position="72"/>
        <end position="85"/>
    </location>
</feature>
<evidence type="ECO:0000256" key="10">
    <source>
        <dbReference type="SAM" id="Coils"/>
    </source>
</evidence>
<dbReference type="OrthoDB" id="8480773at2"/>
<evidence type="ECO:0000256" key="9">
    <source>
        <dbReference type="ARBA" id="ARBA00023225"/>
    </source>
</evidence>
<dbReference type="Proteomes" id="UP000245790">
    <property type="component" value="Unassembled WGS sequence"/>
</dbReference>
<evidence type="ECO:0000256" key="6">
    <source>
        <dbReference type="ARBA" id="ARBA00022490"/>
    </source>
</evidence>
<keyword evidence="14" id="KW-1185">Reference proteome</keyword>
<feature type="compositionally biased region" description="Basic and acidic residues" evidence="11">
    <location>
        <begin position="13"/>
        <end position="27"/>
    </location>
</feature>
<dbReference type="GO" id="GO:0009288">
    <property type="term" value="C:bacterial-type flagellum"/>
    <property type="evidence" value="ECO:0007669"/>
    <property type="project" value="InterPro"/>
</dbReference>
<dbReference type="GO" id="GO:0071973">
    <property type="term" value="P:bacterial-type flagellum-dependent cell motility"/>
    <property type="evidence" value="ECO:0007669"/>
    <property type="project" value="InterPro"/>
</dbReference>
<evidence type="ECO:0000256" key="7">
    <source>
        <dbReference type="ARBA" id="ARBA00022795"/>
    </source>
</evidence>
<dbReference type="InterPro" id="IPR018035">
    <property type="entry name" value="Flagellar_FliH/T3SS_HrpE"/>
</dbReference>
<feature type="compositionally biased region" description="Polar residues" evidence="11">
    <location>
        <begin position="1"/>
        <end position="12"/>
    </location>
</feature>
<evidence type="ECO:0000256" key="4">
    <source>
        <dbReference type="ARBA" id="ARBA00016507"/>
    </source>
</evidence>